<reference evidence="2 3" key="1">
    <citation type="submission" date="2019-04" db="EMBL/GenBank/DDBJ databases">
        <title>Draft genome of the big-headed turtle Platysternon megacephalum.</title>
        <authorList>
            <person name="Gong S."/>
        </authorList>
    </citation>
    <scope>NUCLEOTIDE SEQUENCE [LARGE SCALE GENOMIC DNA]</scope>
    <source>
        <strain evidence="2">DO16091913</strain>
        <tissue evidence="2">Muscle</tissue>
    </source>
</reference>
<evidence type="ECO:0000256" key="1">
    <source>
        <dbReference type="SAM" id="MobiDB-lite"/>
    </source>
</evidence>
<protein>
    <submittedName>
        <fullName evidence="2">Sulfotransferase 6B1-like</fullName>
    </submittedName>
</protein>
<feature type="compositionally biased region" description="Basic and acidic residues" evidence="1">
    <location>
        <begin position="67"/>
        <end position="82"/>
    </location>
</feature>
<keyword evidence="3" id="KW-1185">Reference proteome</keyword>
<keyword evidence="2" id="KW-0808">Transferase</keyword>
<sequence length="122" mass="12404">MAGPALLSPSEGRASPEGLGGREGGRLRRSRAAPSPARPGHAAGRGHCPNWRQIGPAAPFLGQMIKNEGKRRQDLSQCEDGRTGGSSAGSGPAQAQSVGHGNTLTALRPCNVLTTLGTDALS</sequence>
<accession>A0A4D9E9U4</accession>
<dbReference type="Proteomes" id="UP000297703">
    <property type="component" value="Unassembled WGS sequence"/>
</dbReference>
<name>A0A4D9E9U4_9SAUR</name>
<reference evidence="2 3" key="2">
    <citation type="submission" date="2019-04" db="EMBL/GenBank/DDBJ databases">
        <title>The genome sequence of big-headed turtle.</title>
        <authorList>
            <person name="Gong S."/>
        </authorList>
    </citation>
    <scope>NUCLEOTIDE SEQUENCE [LARGE SCALE GENOMIC DNA]</scope>
    <source>
        <strain evidence="2">DO16091913</strain>
        <tissue evidence="2">Muscle</tissue>
    </source>
</reference>
<evidence type="ECO:0000313" key="2">
    <source>
        <dbReference type="EMBL" id="TFK07971.1"/>
    </source>
</evidence>
<feature type="compositionally biased region" description="Low complexity" evidence="1">
    <location>
        <begin position="32"/>
        <end position="47"/>
    </location>
</feature>
<organism evidence="2 3">
    <name type="scientific">Platysternon megacephalum</name>
    <name type="common">big-headed turtle</name>
    <dbReference type="NCBI Taxonomy" id="55544"/>
    <lineage>
        <taxon>Eukaryota</taxon>
        <taxon>Metazoa</taxon>
        <taxon>Chordata</taxon>
        <taxon>Craniata</taxon>
        <taxon>Vertebrata</taxon>
        <taxon>Euteleostomi</taxon>
        <taxon>Archelosauria</taxon>
        <taxon>Testudinata</taxon>
        <taxon>Testudines</taxon>
        <taxon>Cryptodira</taxon>
        <taxon>Durocryptodira</taxon>
        <taxon>Testudinoidea</taxon>
        <taxon>Platysternidae</taxon>
        <taxon>Platysternon</taxon>
    </lineage>
</organism>
<dbReference type="AlphaFoldDB" id="A0A4D9E9U4"/>
<gene>
    <name evidence="2" type="ORF">DR999_PMT09173</name>
</gene>
<feature type="region of interest" description="Disordered" evidence="1">
    <location>
        <begin position="1"/>
        <end position="103"/>
    </location>
</feature>
<comment type="caution">
    <text evidence="2">The sequence shown here is derived from an EMBL/GenBank/DDBJ whole genome shotgun (WGS) entry which is preliminary data.</text>
</comment>
<dbReference type="EMBL" id="QXTE01000075">
    <property type="protein sequence ID" value="TFK07971.1"/>
    <property type="molecule type" value="Genomic_DNA"/>
</dbReference>
<proteinExistence type="predicted"/>
<dbReference type="GO" id="GO:0016740">
    <property type="term" value="F:transferase activity"/>
    <property type="evidence" value="ECO:0007669"/>
    <property type="project" value="UniProtKB-KW"/>
</dbReference>
<evidence type="ECO:0000313" key="3">
    <source>
        <dbReference type="Proteomes" id="UP000297703"/>
    </source>
</evidence>